<evidence type="ECO:0000256" key="2">
    <source>
        <dbReference type="ARBA" id="ARBA00010792"/>
    </source>
</evidence>
<dbReference type="Pfam" id="PF09335">
    <property type="entry name" value="VTT_dom"/>
    <property type="match status" value="1"/>
</dbReference>
<feature type="domain" description="VTT" evidence="9">
    <location>
        <begin position="40"/>
        <end position="164"/>
    </location>
</feature>
<evidence type="ECO:0000313" key="11">
    <source>
        <dbReference type="Proteomes" id="UP001500506"/>
    </source>
</evidence>
<dbReference type="EMBL" id="BAAANH010000009">
    <property type="protein sequence ID" value="GAA1771245.1"/>
    <property type="molecule type" value="Genomic_DNA"/>
</dbReference>
<feature type="transmembrane region" description="Helical" evidence="8">
    <location>
        <begin position="179"/>
        <end position="198"/>
    </location>
</feature>
<keyword evidence="11" id="KW-1185">Reference proteome</keyword>
<protein>
    <recommendedName>
        <fullName evidence="9">VTT domain-containing protein</fullName>
    </recommendedName>
</protein>
<evidence type="ECO:0000259" key="9">
    <source>
        <dbReference type="Pfam" id="PF09335"/>
    </source>
</evidence>
<proteinExistence type="inferred from homology"/>
<feature type="compositionally biased region" description="Acidic residues" evidence="7">
    <location>
        <begin position="222"/>
        <end position="240"/>
    </location>
</feature>
<evidence type="ECO:0000256" key="5">
    <source>
        <dbReference type="ARBA" id="ARBA00022989"/>
    </source>
</evidence>
<keyword evidence="5 8" id="KW-1133">Transmembrane helix</keyword>
<evidence type="ECO:0000313" key="10">
    <source>
        <dbReference type="EMBL" id="GAA1771245.1"/>
    </source>
</evidence>
<dbReference type="PANTHER" id="PTHR42709">
    <property type="entry name" value="ALKALINE PHOSPHATASE LIKE PROTEIN"/>
    <property type="match status" value="1"/>
</dbReference>
<reference evidence="11" key="1">
    <citation type="journal article" date="2019" name="Int. J. Syst. Evol. Microbiol.">
        <title>The Global Catalogue of Microorganisms (GCM) 10K type strain sequencing project: providing services to taxonomists for standard genome sequencing and annotation.</title>
        <authorList>
            <consortium name="The Broad Institute Genomics Platform"/>
            <consortium name="The Broad Institute Genome Sequencing Center for Infectious Disease"/>
            <person name="Wu L."/>
            <person name="Ma J."/>
        </authorList>
    </citation>
    <scope>NUCLEOTIDE SEQUENCE [LARGE SCALE GENOMIC DNA]</scope>
    <source>
        <strain evidence="11">JCM 14319</strain>
    </source>
</reference>
<keyword evidence="3" id="KW-1003">Cell membrane</keyword>
<name>A0ABP4X608_9MICO</name>
<comment type="subcellular location">
    <subcellularLocation>
        <location evidence="1">Cell membrane</location>
        <topology evidence="1">Multi-pass membrane protein</topology>
    </subcellularLocation>
</comment>
<dbReference type="InterPro" id="IPR032816">
    <property type="entry name" value="VTT_dom"/>
</dbReference>
<feature type="transmembrane region" description="Helical" evidence="8">
    <location>
        <begin position="21"/>
        <end position="40"/>
    </location>
</feature>
<feature type="region of interest" description="Disordered" evidence="7">
    <location>
        <begin position="218"/>
        <end position="254"/>
    </location>
</feature>
<keyword evidence="6 8" id="KW-0472">Membrane</keyword>
<evidence type="ECO:0000256" key="4">
    <source>
        <dbReference type="ARBA" id="ARBA00022692"/>
    </source>
</evidence>
<sequence length="254" mass="27650">MNEILTWILDTVESVDPVLRTLLAGIGIMLETSVLIGLIVPGDTIVLVASTAVDGVGEYFALAFAVIAGALIGESIGFALGRWFGPHILHSRLGRKIGEDHWHRAQRYLDRRGGPAIFISRFLPVLHSLIPLTVGMSTMRYRRFIAWTLPACVIWAFAYVTVGSLAAGSYRELSRNLHWAGYVFVAIIAGFLLVAWGLKKLIVRSEAKHMAAIDEIGRLDDDSGDDDLDIVEAGPDDEGSDAVAPDPSNLDAER</sequence>
<organism evidence="10 11">
    <name type="scientific">Agromyces humatus</name>
    <dbReference type="NCBI Taxonomy" id="279573"/>
    <lineage>
        <taxon>Bacteria</taxon>
        <taxon>Bacillati</taxon>
        <taxon>Actinomycetota</taxon>
        <taxon>Actinomycetes</taxon>
        <taxon>Micrococcales</taxon>
        <taxon>Microbacteriaceae</taxon>
        <taxon>Agromyces</taxon>
    </lineage>
</organism>
<feature type="transmembrane region" description="Helical" evidence="8">
    <location>
        <begin position="144"/>
        <end position="167"/>
    </location>
</feature>
<gene>
    <name evidence="10" type="ORF">GCM10009747_35940</name>
</gene>
<evidence type="ECO:0000256" key="3">
    <source>
        <dbReference type="ARBA" id="ARBA00022475"/>
    </source>
</evidence>
<evidence type="ECO:0000256" key="8">
    <source>
        <dbReference type="SAM" id="Phobius"/>
    </source>
</evidence>
<feature type="transmembrane region" description="Helical" evidence="8">
    <location>
        <begin position="60"/>
        <end position="85"/>
    </location>
</feature>
<keyword evidence="4 8" id="KW-0812">Transmembrane</keyword>
<evidence type="ECO:0000256" key="6">
    <source>
        <dbReference type="ARBA" id="ARBA00023136"/>
    </source>
</evidence>
<dbReference type="InterPro" id="IPR051311">
    <property type="entry name" value="DedA_domain"/>
</dbReference>
<dbReference type="Proteomes" id="UP001500506">
    <property type="component" value="Unassembled WGS sequence"/>
</dbReference>
<evidence type="ECO:0000256" key="1">
    <source>
        <dbReference type="ARBA" id="ARBA00004651"/>
    </source>
</evidence>
<comment type="caution">
    <text evidence="10">The sequence shown here is derived from an EMBL/GenBank/DDBJ whole genome shotgun (WGS) entry which is preliminary data.</text>
</comment>
<comment type="similarity">
    <text evidence="2">Belongs to the DedA family.</text>
</comment>
<dbReference type="RefSeq" id="WP_232499483.1">
    <property type="nucleotide sequence ID" value="NZ_BAAANH010000009.1"/>
</dbReference>
<accession>A0ABP4X608</accession>
<evidence type="ECO:0000256" key="7">
    <source>
        <dbReference type="SAM" id="MobiDB-lite"/>
    </source>
</evidence>
<dbReference type="PANTHER" id="PTHR42709:SF6">
    <property type="entry name" value="UNDECAPRENYL PHOSPHATE TRANSPORTER A"/>
    <property type="match status" value="1"/>
</dbReference>